<evidence type="ECO:0000313" key="2">
    <source>
        <dbReference type="EMBL" id="CAD8188100.1"/>
    </source>
</evidence>
<dbReference type="PROSITE" id="PS50294">
    <property type="entry name" value="WD_REPEATS_REGION"/>
    <property type="match status" value="3"/>
</dbReference>
<organism evidence="2 3">
    <name type="scientific">Paramecium octaurelia</name>
    <dbReference type="NCBI Taxonomy" id="43137"/>
    <lineage>
        <taxon>Eukaryota</taxon>
        <taxon>Sar</taxon>
        <taxon>Alveolata</taxon>
        <taxon>Ciliophora</taxon>
        <taxon>Intramacronucleata</taxon>
        <taxon>Oligohymenophorea</taxon>
        <taxon>Peniculida</taxon>
        <taxon>Parameciidae</taxon>
        <taxon>Paramecium</taxon>
    </lineage>
</organism>
<keyword evidence="1" id="KW-0853">WD repeat</keyword>
<feature type="repeat" description="WD" evidence="1">
    <location>
        <begin position="66"/>
        <end position="107"/>
    </location>
</feature>
<dbReference type="InterPro" id="IPR001680">
    <property type="entry name" value="WD40_rpt"/>
</dbReference>
<sequence length="285" mass="31972">MKVDQKESCFEIIRIKNTSSIGANFVKCDLSGSEFDNVIFSGVNLNQAKLFNCYWRNLRINKLNKLTVHSDDANQVGFSPDGMSLASCSMDQSICLWDVKTGKIKSIIIGEGDLKSLCFSSNITLAYSSREFEYLWNLKTGKQIAKLDGHLDYLNSICFSPDFTTQASGSSDNSIRLQDVRTGKQIAKLDGHSSGGTSICYSPDGPTLASDSDDNSFRLWDIQIAKEFLPQDNCYKDLLSQFKLPLQSQSIQQNRIQLHHYLANFDRTTQRTRQNPILEASGDLF</sequence>
<protein>
    <submittedName>
        <fullName evidence="2">Uncharacterized protein</fullName>
    </submittedName>
</protein>
<dbReference type="PROSITE" id="PS00678">
    <property type="entry name" value="WD_REPEATS_1"/>
    <property type="match status" value="1"/>
</dbReference>
<feature type="repeat" description="WD" evidence="1">
    <location>
        <begin position="189"/>
        <end position="223"/>
    </location>
</feature>
<accession>A0A8S1WHK4</accession>
<dbReference type="PANTHER" id="PTHR45333">
    <property type="entry name" value="MEMBRANE PROTEIN-RELATED"/>
    <property type="match status" value="1"/>
</dbReference>
<dbReference type="InterPro" id="IPR001646">
    <property type="entry name" value="5peptide_repeat"/>
</dbReference>
<dbReference type="SMART" id="SM00320">
    <property type="entry name" value="WD40"/>
    <property type="match status" value="3"/>
</dbReference>
<dbReference type="Proteomes" id="UP000683925">
    <property type="component" value="Unassembled WGS sequence"/>
</dbReference>
<dbReference type="PROSITE" id="PS50082">
    <property type="entry name" value="WD_REPEATS_2"/>
    <property type="match status" value="3"/>
</dbReference>
<gene>
    <name evidence="2" type="ORF">POCTA_138.1.T0920022</name>
</gene>
<evidence type="ECO:0000256" key="1">
    <source>
        <dbReference type="PROSITE-ProRule" id="PRU00221"/>
    </source>
</evidence>
<dbReference type="PANTHER" id="PTHR45333:SF1">
    <property type="entry name" value="CHROMOSOME UNDETERMINED SCAFFOLD_625, WHOLE GENOME SHOTGUN SEQUENCE"/>
    <property type="match status" value="1"/>
</dbReference>
<keyword evidence="3" id="KW-1185">Reference proteome</keyword>
<reference evidence="2" key="1">
    <citation type="submission" date="2021-01" db="EMBL/GenBank/DDBJ databases">
        <authorList>
            <consortium name="Genoscope - CEA"/>
            <person name="William W."/>
        </authorList>
    </citation>
    <scope>NUCLEOTIDE SEQUENCE</scope>
</reference>
<evidence type="ECO:0000313" key="3">
    <source>
        <dbReference type="Proteomes" id="UP000683925"/>
    </source>
</evidence>
<proteinExistence type="predicted"/>
<dbReference type="OrthoDB" id="10267436at2759"/>
<dbReference type="EMBL" id="CAJJDP010000091">
    <property type="protein sequence ID" value="CAD8188100.1"/>
    <property type="molecule type" value="Genomic_DNA"/>
</dbReference>
<dbReference type="Pfam" id="PF00400">
    <property type="entry name" value="WD40"/>
    <property type="match status" value="3"/>
</dbReference>
<comment type="caution">
    <text evidence="2">The sequence shown here is derived from an EMBL/GenBank/DDBJ whole genome shotgun (WGS) entry which is preliminary data.</text>
</comment>
<dbReference type="InterPro" id="IPR019775">
    <property type="entry name" value="WD40_repeat_CS"/>
</dbReference>
<feature type="repeat" description="WD" evidence="1">
    <location>
        <begin position="147"/>
        <end position="188"/>
    </location>
</feature>
<name>A0A8S1WHK4_PAROT</name>
<dbReference type="AlphaFoldDB" id="A0A8S1WHK4"/>
<dbReference type="Pfam" id="PF00805">
    <property type="entry name" value="Pentapeptide"/>
    <property type="match status" value="1"/>
</dbReference>